<reference evidence="3" key="1">
    <citation type="journal article" date="2024" name="IScience">
        <title>Strigolactones Initiate the Formation of Haustorium-like Structures in Castilleja.</title>
        <authorList>
            <person name="Buerger M."/>
            <person name="Peterson D."/>
            <person name="Chory J."/>
        </authorList>
    </citation>
    <scope>NUCLEOTIDE SEQUENCE [LARGE SCALE GENOMIC DNA]</scope>
</reference>
<dbReference type="Proteomes" id="UP001632038">
    <property type="component" value="Unassembled WGS sequence"/>
</dbReference>
<dbReference type="AlphaFoldDB" id="A0ABD3CHC7"/>
<organism evidence="2 3">
    <name type="scientific">Castilleja foliolosa</name>
    <dbReference type="NCBI Taxonomy" id="1961234"/>
    <lineage>
        <taxon>Eukaryota</taxon>
        <taxon>Viridiplantae</taxon>
        <taxon>Streptophyta</taxon>
        <taxon>Embryophyta</taxon>
        <taxon>Tracheophyta</taxon>
        <taxon>Spermatophyta</taxon>
        <taxon>Magnoliopsida</taxon>
        <taxon>eudicotyledons</taxon>
        <taxon>Gunneridae</taxon>
        <taxon>Pentapetalae</taxon>
        <taxon>asterids</taxon>
        <taxon>lamiids</taxon>
        <taxon>Lamiales</taxon>
        <taxon>Orobanchaceae</taxon>
        <taxon>Pedicularideae</taxon>
        <taxon>Castillejinae</taxon>
        <taxon>Castilleja</taxon>
    </lineage>
</organism>
<dbReference type="Pfam" id="PF03478">
    <property type="entry name" value="Beta-prop_KIB1-4"/>
    <property type="match status" value="1"/>
</dbReference>
<gene>
    <name evidence="2" type="ORF">CASFOL_026547</name>
</gene>
<keyword evidence="3" id="KW-1185">Reference proteome</keyword>
<accession>A0ABD3CHC7</accession>
<evidence type="ECO:0000313" key="2">
    <source>
        <dbReference type="EMBL" id="KAL3629325.1"/>
    </source>
</evidence>
<dbReference type="PANTHER" id="PTHR44259:SF37">
    <property type="entry name" value="DUF1618 DOMAIN-CONTAINING PROTEIN"/>
    <property type="match status" value="1"/>
</dbReference>
<dbReference type="InterPro" id="IPR005174">
    <property type="entry name" value="KIB1-4_b-propeller"/>
</dbReference>
<dbReference type="PANTHER" id="PTHR44259">
    <property type="entry name" value="OS07G0183000 PROTEIN-RELATED"/>
    <property type="match status" value="1"/>
</dbReference>
<evidence type="ECO:0000313" key="3">
    <source>
        <dbReference type="Proteomes" id="UP001632038"/>
    </source>
</evidence>
<sequence>MGSSHGWLALLRPHHNGFYLYNPISRRYIELPSIFNLPIVFKDKFFLYNPISGGLIKLPSILNLATFFKDDILNVTKVILSCSPDEDEENCRVVIVRDDGPALAFCCSGRSKEWTFMLDEERGERFYKDCVYSTSQNLFFGLTHDNELETWDLGDPSSPKLIKVDQTNIKQGHFYSLVDTFLLSCGTKEHLVVAKEDLLLVIQYIAYHVGPDGSCFDNSDNSCPYNSRHMTIGFDIFKCDSEKGKFEYLDRSSLGDLAIFVGKHSHSVAIQATEFPGVKPNSVYFTDAYGTGYLEGGELELGVESYHDIPICGHDNGIYNYQDKIVSPCYYPCDASSVKTITTAPI</sequence>
<comment type="caution">
    <text evidence="2">The sequence shown here is derived from an EMBL/GenBank/DDBJ whole genome shotgun (WGS) entry which is preliminary data.</text>
</comment>
<evidence type="ECO:0000259" key="1">
    <source>
        <dbReference type="Pfam" id="PF03478"/>
    </source>
</evidence>
<proteinExistence type="predicted"/>
<feature type="domain" description="KIB1-4 beta-propeller" evidence="1">
    <location>
        <begin position="43"/>
        <end position="305"/>
    </location>
</feature>
<protein>
    <recommendedName>
        <fullName evidence="1">KIB1-4 beta-propeller domain-containing protein</fullName>
    </recommendedName>
</protein>
<name>A0ABD3CHC7_9LAMI</name>
<dbReference type="EMBL" id="JAVIJP010000034">
    <property type="protein sequence ID" value="KAL3629325.1"/>
    <property type="molecule type" value="Genomic_DNA"/>
</dbReference>
<dbReference type="InterPro" id="IPR050942">
    <property type="entry name" value="F-box_BR-signaling"/>
</dbReference>